<evidence type="ECO:0000313" key="4">
    <source>
        <dbReference type="Proteomes" id="UP000269198"/>
    </source>
</evidence>
<sequence length="732" mass="77473">MAERRHEHDCDQHCLSHTCEPGCDAAFQSELGSDLADQDHLSAEHVRAVPRLDIKQLHDTLRALPPRFARSYLNGRPPSMDAAKRVHERLYRSPEHNRNRELLMLAPPVTALVRAPRGLGLDARACASLLTGHDSAHTTAETHPTSAVTLSDTAHLPDAMRLAALAATLVSCRPAPPMAVALLLADPAVPPEVAEVLASFWAAMRERTSALPAAPASLPDLVETGKTAMKRIGTTPPQHESTDTSHPATSTPHGDTTATMTDPAPATHSDDRAPDIDELTDALTRLRSAFAEATDSARTIHDTLTRGCRPEQAALDRIGALAGDMDRLGHKLKLRAVTGAETPAASLDELEAELGRAREHRKHAGIRSRFAALEGPEGVAPALTEIREAANSADNDENVTERLRLLAELVDRTEQDPYDSACAELLQRVMAQTPASWHSAVMAAMHGQLTLGAAAPPSAEPATEDPPTAGDDTPAGTPSEDALADLDAALARETGQDTETPAPPEEPTPAPSAEPDATPPQEADASTAVPSHGSAPAATPTEAAAPSPSMPSAPAATDPRSEIAGELERTAMEQHRFGLAAWLKRAAEAPENAATTRYVAACAEKIQDSTGPMAEAFRERAQLLCDDLPTEPADRLLAWAAATRAVLVAPTLEATQLIEQTSVVTSGRPGLNGMRLSAHADRRGLLEIAREVGAGQTHLVHGHLAQQQEFGRVLEDAGLGWSADREGIAVKV</sequence>
<feature type="compositionally biased region" description="Low complexity" evidence="1">
    <location>
        <begin position="534"/>
        <end position="557"/>
    </location>
</feature>
<dbReference type="RefSeq" id="WP_123199747.1">
    <property type="nucleotide sequence ID" value="NZ_RJMB01000002.1"/>
</dbReference>
<feature type="compositionally biased region" description="Pro residues" evidence="1">
    <location>
        <begin position="501"/>
        <end position="512"/>
    </location>
</feature>
<comment type="caution">
    <text evidence="3">The sequence shown here is derived from an EMBL/GenBank/DDBJ whole genome shotgun (WGS) entry which is preliminary data.</text>
</comment>
<reference evidence="3 4" key="1">
    <citation type="submission" date="2018-11" db="EMBL/GenBank/DDBJ databases">
        <title>The genome draft of YIM 96095.</title>
        <authorList>
            <person name="Tang S.-K."/>
            <person name="Chunyu W.-X."/>
            <person name="Feng Y.-Z."/>
        </authorList>
    </citation>
    <scope>NUCLEOTIDE SEQUENCE [LARGE SCALE GENOMIC DNA]</scope>
    <source>
        <strain evidence="3 4">YIM 96095</strain>
    </source>
</reference>
<proteinExistence type="predicted"/>
<evidence type="ECO:0000256" key="1">
    <source>
        <dbReference type="SAM" id="MobiDB-lite"/>
    </source>
</evidence>
<feature type="region of interest" description="Disordered" evidence="1">
    <location>
        <begin position="494"/>
        <end position="560"/>
    </location>
</feature>
<dbReference type="InterPro" id="IPR011108">
    <property type="entry name" value="RMMBL"/>
</dbReference>
<keyword evidence="4" id="KW-1185">Reference proteome</keyword>
<evidence type="ECO:0000259" key="2">
    <source>
        <dbReference type="Pfam" id="PF07521"/>
    </source>
</evidence>
<dbReference type="AlphaFoldDB" id="A0A3N0EGX0"/>
<gene>
    <name evidence="3" type="ORF">EFW17_03375</name>
</gene>
<feature type="domain" description="Zn-dependent metallo-hydrolase RNA specificity" evidence="2">
    <location>
        <begin position="676"/>
        <end position="718"/>
    </location>
</feature>
<protein>
    <recommendedName>
        <fullName evidence="2">Zn-dependent metallo-hydrolase RNA specificity domain-containing protein</fullName>
    </recommendedName>
</protein>
<accession>A0A3N0EGX0</accession>
<dbReference type="Proteomes" id="UP000269198">
    <property type="component" value="Unassembled WGS sequence"/>
</dbReference>
<organism evidence="3 4">
    <name type="scientific">Halostreptopolyspora alba</name>
    <dbReference type="NCBI Taxonomy" id="2487137"/>
    <lineage>
        <taxon>Bacteria</taxon>
        <taxon>Bacillati</taxon>
        <taxon>Actinomycetota</taxon>
        <taxon>Actinomycetes</taxon>
        <taxon>Streptosporangiales</taxon>
        <taxon>Nocardiopsidaceae</taxon>
        <taxon>Halostreptopolyspora</taxon>
    </lineage>
</organism>
<dbReference type="Pfam" id="PF07521">
    <property type="entry name" value="RMMBL"/>
    <property type="match status" value="1"/>
</dbReference>
<feature type="region of interest" description="Disordered" evidence="1">
    <location>
        <begin position="231"/>
        <end position="274"/>
    </location>
</feature>
<feature type="compositionally biased region" description="Polar residues" evidence="1">
    <location>
        <begin position="235"/>
        <end position="254"/>
    </location>
</feature>
<feature type="compositionally biased region" description="Low complexity" evidence="1">
    <location>
        <begin position="453"/>
        <end position="469"/>
    </location>
</feature>
<feature type="region of interest" description="Disordered" evidence="1">
    <location>
        <begin position="453"/>
        <end position="480"/>
    </location>
</feature>
<name>A0A3N0EGX0_9ACTN</name>
<dbReference type="EMBL" id="RJMB01000002">
    <property type="protein sequence ID" value="RNL86919.1"/>
    <property type="molecule type" value="Genomic_DNA"/>
</dbReference>
<evidence type="ECO:0000313" key="3">
    <source>
        <dbReference type="EMBL" id="RNL86919.1"/>
    </source>
</evidence>
<feature type="compositionally biased region" description="Low complexity" evidence="1">
    <location>
        <begin position="255"/>
        <end position="267"/>
    </location>
</feature>
<dbReference type="OrthoDB" id="2971563at2"/>